<protein>
    <submittedName>
        <fullName evidence="11">Symbiosis-related disease resistance protein</fullName>
    </submittedName>
</protein>
<dbReference type="InterPro" id="IPR058922">
    <property type="entry name" value="WHD_DRP"/>
</dbReference>
<dbReference type="PANTHER" id="PTHR36766">
    <property type="entry name" value="PLANT BROAD-SPECTRUM MILDEW RESISTANCE PROTEIN RPW8"/>
    <property type="match status" value="1"/>
</dbReference>
<evidence type="ECO:0000256" key="3">
    <source>
        <dbReference type="ARBA" id="ARBA00022737"/>
    </source>
</evidence>
<keyword evidence="3" id="KW-0677">Repeat</keyword>
<keyword evidence="5" id="KW-0611">Plant defense</keyword>
<dbReference type="Pfam" id="PF23559">
    <property type="entry name" value="WHD_DRP"/>
    <property type="match status" value="1"/>
</dbReference>
<dbReference type="InterPro" id="IPR027417">
    <property type="entry name" value="P-loop_NTPase"/>
</dbReference>
<dbReference type="Pfam" id="PF18052">
    <property type="entry name" value="Rx_N"/>
    <property type="match status" value="1"/>
</dbReference>
<evidence type="ECO:0000259" key="9">
    <source>
        <dbReference type="Pfam" id="PF23559"/>
    </source>
</evidence>
<dbReference type="Gene3D" id="1.10.8.430">
    <property type="entry name" value="Helical domain of apoptotic protease-activating factors"/>
    <property type="match status" value="1"/>
</dbReference>
<dbReference type="Pfam" id="PF23598">
    <property type="entry name" value="LRR_14"/>
    <property type="match status" value="1"/>
</dbReference>
<evidence type="ECO:0000259" key="7">
    <source>
        <dbReference type="Pfam" id="PF00931"/>
    </source>
</evidence>
<gene>
    <name evidence="11" type="ORF">LUZ62_068240</name>
</gene>
<evidence type="ECO:0000256" key="2">
    <source>
        <dbReference type="ARBA" id="ARBA00022614"/>
    </source>
</evidence>
<evidence type="ECO:0000256" key="4">
    <source>
        <dbReference type="ARBA" id="ARBA00022741"/>
    </source>
</evidence>
<feature type="domain" description="NB-ARC" evidence="7">
    <location>
        <begin position="230"/>
        <end position="392"/>
    </location>
</feature>
<name>A0AAV8CPR1_9POAL</name>
<evidence type="ECO:0000313" key="11">
    <source>
        <dbReference type="EMBL" id="KAJ4757865.1"/>
    </source>
</evidence>
<organism evidence="11 12">
    <name type="scientific">Rhynchospora pubera</name>
    <dbReference type="NCBI Taxonomy" id="906938"/>
    <lineage>
        <taxon>Eukaryota</taxon>
        <taxon>Viridiplantae</taxon>
        <taxon>Streptophyta</taxon>
        <taxon>Embryophyta</taxon>
        <taxon>Tracheophyta</taxon>
        <taxon>Spermatophyta</taxon>
        <taxon>Magnoliopsida</taxon>
        <taxon>Liliopsida</taxon>
        <taxon>Poales</taxon>
        <taxon>Cyperaceae</taxon>
        <taxon>Cyperoideae</taxon>
        <taxon>Rhynchosporeae</taxon>
        <taxon>Rhynchospora</taxon>
    </lineage>
</organism>
<evidence type="ECO:0000259" key="10">
    <source>
        <dbReference type="Pfam" id="PF23598"/>
    </source>
</evidence>
<dbReference type="InterPro" id="IPR041118">
    <property type="entry name" value="Rx_N"/>
</dbReference>
<dbReference type="InterPro" id="IPR032675">
    <property type="entry name" value="LRR_dom_sf"/>
</dbReference>
<evidence type="ECO:0000313" key="12">
    <source>
        <dbReference type="Proteomes" id="UP001140206"/>
    </source>
</evidence>
<comment type="caution">
    <text evidence="11">The sequence shown here is derived from an EMBL/GenBank/DDBJ whole genome shotgun (WGS) entry which is preliminary data.</text>
</comment>
<dbReference type="Pfam" id="PF00931">
    <property type="entry name" value="NB-ARC"/>
    <property type="match status" value="1"/>
</dbReference>
<dbReference type="InterPro" id="IPR036388">
    <property type="entry name" value="WH-like_DNA-bd_sf"/>
</dbReference>
<dbReference type="GO" id="GO:0006952">
    <property type="term" value="P:defense response"/>
    <property type="evidence" value="ECO:0007669"/>
    <property type="project" value="UniProtKB-KW"/>
</dbReference>
<dbReference type="GO" id="GO:0043531">
    <property type="term" value="F:ADP binding"/>
    <property type="evidence" value="ECO:0007669"/>
    <property type="project" value="InterPro"/>
</dbReference>
<dbReference type="Proteomes" id="UP001140206">
    <property type="component" value="Chromosome 4"/>
</dbReference>
<feature type="domain" description="Disease resistance N-terminal" evidence="8">
    <location>
        <begin position="13"/>
        <end position="94"/>
    </location>
</feature>
<dbReference type="Gene3D" id="3.40.50.300">
    <property type="entry name" value="P-loop containing nucleotide triphosphate hydrolases"/>
    <property type="match status" value="1"/>
</dbReference>
<keyword evidence="4" id="KW-0547">Nucleotide-binding</keyword>
<dbReference type="Gene3D" id="1.10.10.10">
    <property type="entry name" value="Winged helix-like DNA-binding domain superfamily/Winged helix DNA-binding domain"/>
    <property type="match status" value="1"/>
</dbReference>
<evidence type="ECO:0000259" key="8">
    <source>
        <dbReference type="Pfam" id="PF18052"/>
    </source>
</evidence>
<dbReference type="GO" id="GO:0051707">
    <property type="term" value="P:response to other organism"/>
    <property type="evidence" value="ECO:0007669"/>
    <property type="project" value="UniProtKB-ARBA"/>
</dbReference>
<feature type="domain" description="Disease resistance protein winged helix" evidence="9">
    <location>
        <begin position="476"/>
        <end position="541"/>
    </location>
</feature>
<evidence type="ECO:0000256" key="1">
    <source>
        <dbReference type="ARBA" id="ARBA00008894"/>
    </source>
</evidence>
<reference evidence="11" key="1">
    <citation type="submission" date="2022-08" db="EMBL/GenBank/DDBJ databases">
        <authorList>
            <person name="Marques A."/>
        </authorList>
    </citation>
    <scope>NUCLEOTIDE SEQUENCE</scope>
    <source>
        <strain evidence="11">RhyPub2mFocal</strain>
        <tissue evidence="11">Leaves</tissue>
    </source>
</reference>
<dbReference type="Gene3D" id="3.80.10.10">
    <property type="entry name" value="Ribonuclease Inhibitor"/>
    <property type="match status" value="3"/>
</dbReference>
<evidence type="ECO:0000256" key="6">
    <source>
        <dbReference type="ARBA" id="ARBA00022840"/>
    </source>
</evidence>
<comment type="similarity">
    <text evidence="1">Belongs to the disease resistance NB-LRR family.</text>
</comment>
<proteinExistence type="inferred from homology"/>
<feature type="domain" description="Disease resistance R13L4/SHOC-2-like LRR" evidence="10">
    <location>
        <begin position="628"/>
        <end position="933"/>
    </location>
</feature>
<dbReference type="InterPro" id="IPR055414">
    <property type="entry name" value="LRR_R13L4/SHOC2-like"/>
</dbReference>
<dbReference type="SUPFAM" id="SSF52540">
    <property type="entry name" value="P-loop containing nucleoside triphosphate hydrolases"/>
    <property type="match status" value="1"/>
</dbReference>
<dbReference type="AlphaFoldDB" id="A0AAV8CPR1"/>
<dbReference type="InterPro" id="IPR002182">
    <property type="entry name" value="NB-ARC"/>
</dbReference>
<dbReference type="PRINTS" id="PR00364">
    <property type="entry name" value="DISEASERSIST"/>
</dbReference>
<dbReference type="PANTHER" id="PTHR36766:SF40">
    <property type="entry name" value="DISEASE RESISTANCE PROTEIN RGA3"/>
    <property type="match status" value="1"/>
</dbReference>
<keyword evidence="12" id="KW-1185">Reference proteome</keyword>
<dbReference type="InterPro" id="IPR042197">
    <property type="entry name" value="Apaf_helical"/>
</dbReference>
<dbReference type="GO" id="GO:0005524">
    <property type="term" value="F:ATP binding"/>
    <property type="evidence" value="ECO:0007669"/>
    <property type="project" value="UniProtKB-KW"/>
</dbReference>
<keyword evidence="2" id="KW-0433">Leucine-rich repeat</keyword>
<evidence type="ECO:0000256" key="5">
    <source>
        <dbReference type="ARBA" id="ARBA00022821"/>
    </source>
</evidence>
<dbReference type="SUPFAM" id="SSF52058">
    <property type="entry name" value="L domain-like"/>
    <property type="match status" value="2"/>
</dbReference>
<accession>A0AAV8CPR1</accession>
<keyword evidence="6" id="KW-0067">ATP-binding</keyword>
<dbReference type="EMBL" id="JAMFTS010000004">
    <property type="protein sequence ID" value="KAJ4757865.1"/>
    <property type="molecule type" value="Genomic_DNA"/>
</dbReference>
<sequence length="1155" mass="131891">MELAVGAGQWFAQFVFDKYVDSKMEEWAAKSCLGEDVKTLTNYLQTSQPMLDALGDRLIGNDRFSPLLLELKLASYEADDVLDELDYYRLKDMVEGNTVQPELSIVRRATRRAGDLLSSQLSRALRFIDKLFLQNANEPVPEVFCVSKTLDKDAVSGRMKAVSGRLKKAMKSVDSVIQLQRFIACAQRPVEAVNTRETSSLLTEPKVFGRDKEREAIIKSLLISKGKDEKYGNFSVLPIVGIGGVGKTTLAQSLYNDPRIVRSFMVRVWACASDALNTLDVRKLTIDIILSLDEEGSFNLSMVNELDKIQKLLIKKISGKKFLFVLDDVWVISRWELLIAPLASCMAGSIVIVTTRDYNIAKTLGTMPTVTLTGLETDFFWEFFVQNAFMGQSLENHPTLVSIGQEIAARLHGIPLAAKTVGRLLNKKLDEEHWFSILNSDLWKLRQAPDDIMPVLMLSYQNFSVHVQRCFSYCSVFPKDHLFTEQELLFTWIAQGFIEIRPGDQSPEHVAQDYLNELLSSSFFQPKDDYYLIHDLLHDLAISVSKDECHVMNNDFYINIPSSVRHLCVPYSIQTKEKCRYYSLIQFGPQQPECQFEQTVHNNQLEADKLRTLIFMDFSAFLRNNNESENVTLNCSSFTNTRVLASPYTRKGDQLGAVHNLIHLRYLDLSFSSFENLPESICLLYHLQTLNVYQCRNLLSLPKGIANLIRLRHLIADEGRHYLGRIPDIGKMTCLQELDAFYIQRDLGHKITELKEMQELRGSLRVHNLENIDNGEEACQAKLKEKRYLTELRFSWDDHLSSTPPDLSVDVLESACPPPFIQRLDIIGYNGTRCPTWFSDNLSLSCLKSLYLRDWLGLESLPPLGHLPHLTKLELISLSLVRKAGSDFYGFGQEISFPRLKELLFESMPNWCEWEGTILRQIFPCLENLTIRYCPKLKHIPVFQLQDDESNQLFRLPNRSDQIQHFPTRPHLPFNLHPQTHALLPPLRALTNLKKLIVMRSPGFAPAWNKLLEYGQERQSGFTLLLEELHISSTAFLTLPICRNLAALTHLTFGDMDDATALSDNQERALVQLTSLQTLVFKNCPNLQILPERLYRMLKLKELHVVQCDRIGSLPHKGLPASLEVLVIDRNSRLGTRCRGAEQHKIAHVREVNYS</sequence>